<keyword evidence="1" id="KW-0175">Coiled coil</keyword>
<evidence type="ECO:0000313" key="3">
    <source>
        <dbReference type="EMBL" id="KAK8022813.1"/>
    </source>
</evidence>
<keyword evidence="4" id="KW-1185">Reference proteome</keyword>
<feature type="compositionally biased region" description="Low complexity" evidence="2">
    <location>
        <begin position="320"/>
        <end position="338"/>
    </location>
</feature>
<dbReference type="EMBL" id="JAQQWK010000012">
    <property type="protein sequence ID" value="KAK8022813.1"/>
    <property type="molecule type" value="Genomic_DNA"/>
</dbReference>
<feature type="compositionally biased region" description="Basic and acidic residues" evidence="2">
    <location>
        <begin position="159"/>
        <end position="172"/>
    </location>
</feature>
<name>A0ABR1RY70_9PEZI</name>
<accession>A0ABR1RY70</accession>
<feature type="compositionally biased region" description="Basic and acidic residues" evidence="2">
    <location>
        <begin position="193"/>
        <end position="202"/>
    </location>
</feature>
<comment type="caution">
    <text evidence="3">The sequence shown here is derived from an EMBL/GenBank/DDBJ whole genome shotgun (WGS) entry which is preliminary data.</text>
</comment>
<feature type="compositionally biased region" description="Basic and acidic residues" evidence="2">
    <location>
        <begin position="232"/>
        <end position="244"/>
    </location>
</feature>
<reference evidence="3 4" key="1">
    <citation type="submission" date="2023-01" db="EMBL/GenBank/DDBJ databases">
        <title>Analysis of 21 Apiospora genomes using comparative genomics revels a genus with tremendous synthesis potential of carbohydrate active enzymes and secondary metabolites.</title>
        <authorList>
            <person name="Sorensen T."/>
        </authorList>
    </citation>
    <scope>NUCLEOTIDE SEQUENCE [LARGE SCALE GENOMIC DNA]</scope>
    <source>
        <strain evidence="3 4">CBS 33761</strain>
    </source>
</reference>
<feature type="compositionally biased region" description="Polar residues" evidence="2">
    <location>
        <begin position="293"/>
        <end position="303"/>
    </location>
</feature>
<evidence type="ECO:0000256" key="2">
    <source>
        <dbReference type="SAM" id="MobiDB-lite"/>
    </source>
</evidence>
<feature type="region of interest" description="Disordered" evidence="2">
    <location>
        <begin position="127"/>
        <end position="373"/>
    </location>
</feature>
<sequence>MDGGTPGPEVYRVIDYARAKLEDEFEKLNMREALFHGHATKTYTPIKEERRAKMWANMDVKRLSLEEAVAKALDLVFEYWKKTNRGLISETGKMPGKKDITQEAQMKVLRVKIMVLGELKRNPELFREDDKQVAAAPGGATDGKDAEETPSRRPRQIRGRQEHQQEMPDNRAEQAAPKTYFFRHLRPRPGNATRDRREHDAAQRLPDLQRQLQRAVQAQHRGSQTGAGPQEGRPRGRGREDHNQARPLTLYDHEQQSGVESPLDPGCITVRTDPSPASDAPRSGSFRPVTQYDRASQVQSAHSTTPTRRGPRRNPRRGANRTGLGEANTNTNATANANSRPRHRAAGRKGAAAKDRSTAPSPPPQQQRQHIETPHLLDKIDRQSEDLKQRLGKLEANIRSQERAIQEMERECNDARRIAADMRRALSALNEVAPRP</sequence>
<dbReference type="Proteomes" id="UP001444661">
    <property type="component" value="Unassembled WGS sequence"/>
</dbReference>
<protein>
    <submittedName>
        <fullName evidence="3">Uncharacterized protein</fullName>
    </submittedName>
</protein>
<feature type="coiled-coil region" evidence="1">
    <location>
        <begin position="377"/>
        <end position="425"/>
    </location>
</feature>
<feature type="compositionally biased region" description="Basic residues" evidence="2">
    <location>
        <begin position="309"/>
        <end position="319"/>
    </location>
</feature>
<feature type="compositionally biased region" description="Basic and acidic residues" evidence="2">
    <location>
        <begin position="142"/>
        <end position="151"/>
    </location>
</feature>
<evidence type="ECO:0000256" key="1">
    <source>
        <dbReference type="SAM" id="Coils"/>
    </source>
</evidence>
<proteinExistence type="predicted"/>
<organism evidence="3 4">
    <name type="scientific">Apiospora rasikravindrae</name>
    <dbReference type="NCBI Taxonomy" id="990691"/>
    <lineage>
        <taxon>Eukaryota</taxon>
        <taxon>Fungi</taxon>
        <taxon>Dikarya</taxon>
        <taxon>Ascomycota</taxon>
        <taxon>Pezizomycotina</taxon>
        <taxon>Sordariomycetes</taxon>
        <taxon>Xylariomycetidae</taxon>
        <taxon>Amphisphaeriales</taxon>
        <taxon>Apiosporaceae</taxon>
        <taxon>Apiospora</taxon>
    </lineage>
</organism>
<evidence type="ECO:0000313" key="4">
    <source>
        <dbReference type="Proteomes" id="UP001444661"/>
    </source>
</evidence>
<feature type="compositionally biased region" description="Low complexity" evidence="2">
    <location>
        <begin position="203"/>
        <end position="219"/>
    </location>
</feature>
<gene>
    <name evidence="3" type="ORF">PG993_013580</name>
</gene>